<evidence type="ECO:0000313" key="5">
    <source>
        <dbReference type="EMBL" id="GAA2149271.1"/>
    </source>
</evidence>
<gene>
    <name evidence="5" type="ORF">GCM10009844_28730</name>
</gene>
<dbReference type="EMBL" id="BAAAQR010000008">
    <property type="protein sequence ID" value="GAA2149271.1"/>
    <property type="molecule type" value="Genomic_DNA"/>
</dbReference>
<dbReference type="PANTHER" id="PTHR43464">
    <property type="entry name" value="METHYLTRANSFERASE"/>
    <property type="match status" value="1"/>
</dbReference>
<keyword evidence="2" id="KW-0808">Transferase</keyword>
<dbReference type="Proteomes" id="UP001501771">
    <property type="component" value="Unassembled WGS sequence"/>
</dbReference>
<sequence>MRTTHAIPVDPTNADALRAWDGSDGDFWAEEEYVFDHSLHHYRQAFLDAADVQPGDRVLDIGCGNGQTTRDAAALAPRGRVLGVDLSTRMLDRARRRAAEAGLSNVDLLQADAQIHPFTPAGFDLAVSRTGTMFFGDAVAAFTNIGRALRPGGRLVVLVWQGVERNEWFRELVGALAAGRDLPTPPPDAPGPFSYADPARSHAVLPAAGFEDVALEGVEAPMWFGPSVEAAFRFLSTMGFSRFLLKDLDEDARHRALADLRTSVDAHLADEGVVYPSAVWLVTARRPTG</sequence>
<dbReference type="CDD" id="cd02440">
    <property type="entry name" value="AdoMet_MTases"/>
    <property type="match status" value="1"/>
</dbReference>
<name>A0ABP5LKY0_9ACTN</name>
<dbReference type="PANTHER" id="PTHR43464:SF19">
    <property type="entry name" value="UBIQUINONE BIOSYNTHESIS O-METHYLTRANSFERASE, MITOCHONDRIAL"/>
    <property type="match status" value="1"/>
</dbReference>
<evidence type="ECO:0000259" key="4">
    <source>
        <dbReference type="Pfam" id="PF13649"/>
    </source>
</evidence>
<protein>
    <submittedName>
        <fullName evidence="5">Class I SAM-dependent methyltransferase</fullName>
    </submittedName>
</protein>
<keyword evidence="3" id="KW-0949">S-adenosyl-L-methionine</keyword>
<dbReference type="InterPro" id="IPR029063">
    <property type="entry name" value="SAM-dependent_MTases_sf"/>
</dbReference>
<dbReference type="SUPFAM" id="SSF53335">
    <property type="entry name" value="S-adenosyl-L-methionine-dependent methyltransferases"/>
    <property type="match status" value="1"/>
</dbReference>
<dbReference type="InterPro" id="IPR041698">
    <property type="entry name" value="Methyltransf_25"/>
</dbReference>
<dbReference type="Gene3D" id="3.40.50.150">
    <property type="entry name" value="Vaccinia Virus protein VP39"/>
    <property type="match status" value="1"/>
</dbReference>
<keyword evidence="1 5" id="KW-0489">Methyltransferase</keyword>
<keyword evidence="6" id="KW-1185">Reference proteome</keyword>
<dbReference type="Pfam" id="PF13649">
    <property type="entry name" value="Methyltransf_25"/>
    <property type="match status" value="1"/>
</dbReference>
<comment type="caution">
    <text evidence="5">The sequence shown here is derived from an EMBL/GenBank/DDBJ whole genome shotgun (WGS) entry which is preliminary data.</text>
</comment>
<proteinExistence type="predicted"/>
<reference evidence="6" key="1">
    <citation type="journal article" date="2019" name="Int. J. Syst. Evol. Microbiol.">
        <title>The Global Catalogue of Microorganisms (GCM) 10K type strain sequencing project: providing services to taxonomists for standard genome sequencing and annotation.</title>
        <authorList>
            <consortium name="The Broad Institute Genomics Platform"/>
            <consortium name="The Broad Institute Genome Sequencing Center for Infectious Disease"/>
            <person name="Wu L."/>
            <person name="Ma J."/>
        </authorList>
    </citation>
    <scope>NUCLEOTIDE SEQUENCE [LARGE SCALE GENOMIC DNA]</scope>
    <source>
        <strain evidence="6">JCM 16022</strain>
    </source>
</reference>
<evidence type="ECO:0000313" key="6">
    <source>
        <dbReference type="Proteomes" id="UP001501771"/>
    </source>
</evidence>
<evidence type="ECO:0000256" key="3">
    <source>
        <dbReference type="ARBA" id="ARBA00022691"/>
    </source>
</evidence>
<dbReference type="GO" id="GO:0032259">
    <property type="term" value="P:methylation"/>
    <property type="evidence" value="ECO:0007669"/>
    <property type="project" value="UniProtKB-KW"/>
</dbReference>
<organism evidence="5 6">
    <name type="scientific">Nocardioides koreensis</name>
    <dbReference type="NCBI Taxonomy" id="433651"/>
    <lineage>
        <taxon>Bacteria</taxon>
        <taxon>Bacillati</taxon>
        <taxon>Actinomycetota</taxon>
        <taxon>Actinomycetes</taxon>
        <taxon>Propionibacteriales</taxon>
        <taxon>Nocardioidaceae</taxon>
        <taxon>Nocardioides</taxon>
    </lineage>
</organism>
<evidence type="ECO:0000256" key="2">
    <source>
        <dbReference type="ARBA" id="ARBA00022679"/>
    </source>
</evidence>
<feature type="domain" description="Methyltransferase" evidence="4">
    <location>
        <begin position="58"/>
        <end position="153"/>
    </location>
</feature>
<evidence type="ECO:0000256" key="1">
    <source>
        <dbReference type="ARBA" id="ARBA00022603"/>
    </source>
</evidence>
<dbReference type="GO" id="GO:0008168">
    <property type="term" value="F:methyltransferase activity"/>
    <property type="evidence" value="ECO:0007669"/>
    <property type="project" value="UniProtKB-KW"/>
</dbReference>
<accession>A0ABP5LKY0</accession>